<dbReference type="EMBL" id="CP031222">
    <property type="protein sequence ID" value="AXI01612.1"/>
    <property type="molecule type" value="Genomic_DNA"/>
</dbReference>
<evidence type="ECO:0000259" key="1">
    <source>
        <dbReference type="Pfam" id="PF09836"/>
    </source>
</evidence>
<reference evidence="3 4" key="1">
    <citation type="submission" date="2018-07" db="EMBL/GenBank/DDBJ databases">
        <title>Genome sequencing of Moraxellaceae gen. HYN0046.</title>
        <authorList>
            <person name="Kim M."/>
            <person name="Yi H."/>
        </authorList>
    </citation>
    <scope>NUCLEOTIDE SEQUENCE [LARGE SCALE GENOMIC DNA]</scope>
    <source>
        <strain evidence="3 4">HYN0046</strain>
    </source>
</reference>
<dbReference type="InterPro" id="IPR044922">
    <property type="entry name" value="DUF2063_N_sf"/>
</dbReference>
<evidence type="ECO:0000313" key="3">
    <source>
        <dbReference type="EMBL" id="AXI01612.1"/>
    </source>
</evidence>
<name>A0A345P2V3_9GAMM</name>
<gene>
    <name evidence="3" type="ORF">HYN46_01080</name>
</gene>
<dbReference type="OrthoDB" id="4146344at2"/>
<dbReference type="Pfam" id="PF09836">
    <property type="entry name" value="DUF2063"/>
    <property type="match status" value="1"/>
</dbReference>
<protein>
    <submittedName>
        <fullName evidence="3">Uncharacterized protein</fullName>
    </submittedName>
</protein>
<dbReference type="AlphaFoldDB" id="A0A345P2V3"/>
<keyword evidence="4" id="KW-1185">Reference proteome</keyword>
<evidence type="ECO:0000313" key="4">
    <source>
        <dbReference type="Proteomes" id="UP000253940"/>
    </source>
</evidence>
<sequence length="296" mass="35183">MSKTMPAHDHQITDFQQHQRAFTQWIRHPNTAPIPDQIESRRMQTYRDLIFNNVSSFIEHTYPITQAMLPSETWAMLIDNFFKYGQCDSPYYYDISLHFREFLNQEPQEEFKNKGVEDTEYKKTSNLIQQTHHCYPWLKELLQYEWMALYVDMTETLWLDDTFGSKPVPEPTLLKFKMLNKDIPITLKTTCWVLAYQYPVHTWSQDNAPARPEIAPTCLLIFRNQDFQMRVFSLHPLWAYLIELIQTKTACTIHHLIQQLSIATQYTEKASRTEVKALIKWLLSINLFHIQADSLI</sequence>
<accession>A0A345P2V3</accession>
<dbReference type="InterPro" id="IPR018640">
    <property type="entry name" value="DUF2063"/>
</dbReference>
<dbReference type="Pfam" id="PF22106">
    <property type="entry name" value="NGO1945_C"/>
    <property type="match status" value="1"/>
</dbReference>
<evidence type="ECO:0000259" key="2">
    <source>
        <dbReference type="Pfam" id="PF22106"/>
    </source>
</evidence>
<dbReference type="Proteomes" id="UP000253940">
    <property type="component" value="Chromosome"/>
</dbReference>
<dbReference type="Gene3D" id="3.90.930.50">
    <property type="match status" value="1"/>
</dbReference>
<proteinExistence type="predicted"/>
<dbReference type="Gene3D" id="1.10.150.690">
    <property type="entry name" value="DUF2063"/>
    <property type="match status" value="1"/>
</dbReference>
<feature type="domain" description="NGO1945-like C-terminal" evidence="2">
    <location>
        <begin position="190"/>
        <end position="275"/>
    </location>
</feature>
<dbReference type="KEGG" id="mbah:HYN46_01080"/>
<organism evidence="3 4">
    <name type="scientific">Aquirhabdus parva</name>
    <dbReference type="NCBI Taxonomy" id="2283318"/>
    <lineage>
        <taxon>Bacteria</taxon>
        <taxon>Pseudomonadati</taxon>
        <taxon>Pseudomonadota</taxon>
        <taxon>Gammaproteobacteria</taxon>
        <taxon>Moraxellales</taxon>
        <taxon>Moraxellaceae</taxon>
        <taxon>Aquirhabdus</taxon>
    </lineage>
</organism>
<dbReference type="InterPro" id="IPR054098">
    <property type="entry name" value="NGO1945-like_C"/>
</dbReference>
<feature type="domain" description="Putative DNA-binding" evidence="1">
    <location>
        <begin position="17"/>
        <end position="103"/>
    </location>
</feature>